<sequence length="247" mass="26891">MCSLFRVTLGAQLAFKSRLHTSSSWLHIPLETGYAAETSACLWIGTYWGCLRVVVPLASDRSDVCGNYLSALRFPRQIPSSPQGQDLASDHGGPLCDKPPPVVSDEHPVDRFPTASARSICFHPPSSSTHCPLINNNHASRNRSHACHPAECHQGSPREQCAAQRYRTLVSVAKPALPGAVAKSSLPRFTKNQVDQPRSYASEAKAQIGQIKTVIGAVVDVQFDSENLPPILNALEVQDFGQRLCVR</sequence>
<reference evidence="5 6" key="1">
    <citation type="submission" date="2017-11" db="EMBL/GenBank/DDBJ databases">
        <title>De novo assembly and phasing of dikaryotic genomes from two isolates of Puccinia coronata f. sp. avenae, the causal agent of oat crown rust.</title>
        <authorList>
            <person name="Miller M.E."/>
            <person name="Zhang Y."/>
            <person name="Omidvar V."/>
            <person name="Sperschneider J."/>
            <person name="Schwessinger B."/>
            <person name="Raley C."/>
            <person name="Palmer J.M."/>
            <person name="Garnica D."/>
            <person name="Upadhyaya N."/>
            <person name="Rathjen J."/>
            <person name="Taylor J.M."/>
            <person name="Park R.F."/>
            <person name="Dodds P.N."/>
            <person name="Hirsch C.D."/>
            <person name="Kianian S.F."/>
            <person name="Figueroa M."/>
        </authorList>
    </citation>
    <scope>NUCLEOTIDE SEQUENCE [LARGE SCALE GENOMIC DNA]</scope>
    <source>
        <strain evidence="5">12SD80</strain>
    </source>
</reference>
<organism evidence="5 6">
    <name type="scientific">Puccinia coronata f. sp. avenae</name>
    <dbReference type="NCBI Taxonomy" id="200324"/>
    <lineage>
        <taxon>Eukaryota</taxon>
        <taxon>Fungi</taxon>
        <taxon>Dikarya</taxon>
        <taxon>Basidiomycota</taxon>
        <taxon>Pucciniomycotina</taxon>
        <taxon>Pucciniomycetes</taxon>
        <taxon>Pucciniales</taxon>
        <taxon>Pucciniaceae</taxon>
        <taxon>Puccinia</taxon>
    </lineage>
</organism>
<evidence type="ECO:0000256" key="2">
    <source>
        <dbReference type="ARBA" id="ARBA00022448"/>
    </source>
</evidence>
<dbReference type="SUPFAM" id="SSF50615">
    <property type="entry name" value="N-terminal domain of alpha and beta subunits of F1 ATP synthase"/>
    <property type="match status" value="1"/>
</dbReference>
<comment type="caution">
    <text evidence="5">The sequence shown here is derived from an EMBL/GenBank/DDBJ whole genome shotgun (WGS) entry which is preliminary data.</text>
</comment>
<dbReference type="AlphaFoldDB" id="A0A2N5UPP8"/>
<accession>A0A2N5UPP8</accession>
<keyword evidence="2" id="KW-0813">Transport</keyword>
<protein>
    <recommendedName>
        <fullName evidence="4">ATPase F1/V1/A1 complex alpha/beta subunit N-terminal domain-containing protein</fullName>
    </recommendedName>
</protein>
<dbReference type="InterPro" id="IPR036121">
    <property type="entry name" value="ATPase_F1/V1/A1_a/bsu_N_sf"/>
</dbReference>
<dbReference type="Gene3D" id="2.40.10.170">
    <property type="match status" value="1"/>
</dbReference>
<evidence type="ECO:0000256" key="1">
    <source>
        <dbReference type="ARBA" id="ARBA00008936"/>
    </source>
</evidence>
<dbReference type="Proteomes" id="UP000235392">
    <property type="component" value="Unassembled WGS sequence"/>
</dbReference>
<feature type="region of interest" description="Disordered" evidence="3">
    <location>
        <begin position="79"/>
        <end position="98"/>
    </location>
</feature>
<evidence type="ECO:0000313" key="6">
    <source>
        <dbReference type="Proteomes" id="UP000235392"/>
    </source>
</evidence>
<name>A0A2N5UPP8_9BASI</name>
<feature type="domain" description="ATPase F1/V1/A1 complex alpha/beta subunit N-terminal" evidence="4">
    <location>
        <begin position="213"/>
        <end position="244"/>
    </location>
</feature>
<evidence type="ECO:0000259" key="4">
    <source>
        <dbReference type="Pfam" id="PF02874"/>
    </source>
</evidence>
<evidence type="ECO:0000313" key="5">
    <source>
        <dbReference type="EMBL" id="PLW39743.1"/>
    </source>
</evidence>
<dbReference type="Pfam" id="PF02874">
    <property type="entry name" value="ATP-synt_ab_N"/>
    <property type="match status" value="1"/>
</dbReference>
<dbReference type="GO" id="GO:1902600">
    <property type="term" value="P:proton transmembrane transport"/>
    <property type="evidence" value="ECO:0007669"/>
    <property type="project" value="InterPro"/>
</dbReference>
<dbReference type="InterPro" id="IPR004100">
    <property type="entry name" value="ATPase_F1/V1/A1_a/bsu_N"/>
</dbReference>
<comment type="similarity">
    <text evidence="1">Belongs to the ATPase alpha/beta chains family.</text>
</comment>
<proteinExistence type="inferred from homology"/>
<gene>
    <name evidence="5" type="ORF">PCASD_09619</name>
</gene>
<evidence type="ECO:0000256" key="3">
    <source>
        <dbReference type="SAM" id="MobiDB-lite"/>
    </source>
</evidence>
<dbReference type="EMBL" id="PGCI01000111">
    <property type="protein sequence ID" value="PLW39743.1"/>
    <property type="molecule type" value="Genomic_DNA"/>
</dbReference>
<dbReference type="GO" id="GO:0046034">
    <property type="term" value="P:ATP metabolic process"/>
    <property type="evidence" value="ECO:0007669"/>
    <property type="project" value="InterPro"/>
</dbReference>